<organism evidence="2 3">
    <name type="scientific">Streptococcus himalayensis</name>
    <dbReference type="NCBI Taxonomy" id="1888195"/>
    <lineage>
        <taxon>Bacteria</taxon>
        <taxon>Bacillati</taxon>
        <taxon>Bacillota</taxon>
        <taxon>Bacilli</taxon>
        <taxon>Lactobacillales</taxon>
        <taxon>Streptococcaceae</taxon>
        <taxon>Streptococcus</taxon>
    </lineage>
</organism>
<evidence type="ECO:0000259" key="1">
    <source>
        <dbReference type="PROSITE" id="PS51725"/>
    </source>
</evidence>
<gene>
    <name evidence="2" type="ORF">GCM10011510_16630</name>
</gene>
<dbReference type="SUPFAM" id="SSF54909">
    <property type="entry name" value="Dimeric alpha+beta barrel"/>
    <property type="match status" value="1"/>
</dbReference>
<dbReference type="PROSITE" id="PS51725">
    <property type="entry name" value="ABM"/>
    <property type="match status" value="1"/>
</dbReference>
<keyword evidence="3" id="KW-1185">Reference proteome</keyword>
<dbReference type="EMBL" id="BMJN01000036">
    <property type="protein sequence ID" value="GGE35941.1"/>
    <property type="molecule type" value="Genomic_DNA"/>
</dbReference>
<accession>A0A917A8S8</accession>
<sequence length="107" mass="12691">MKITVLITYKGKGVAAQQFVREMEQTGIADRIRQEKGNLRYDYFRPFDDEESILLVDSWESQEALDTHHASPMMAEIIRLREKYDLHMTVERYRSDAVPDHDLDFIR</sequence>
<evidence type="ECO:0000313" key="3">
    <source>
        <dbReference type="Proteomes" id="UP000660801"/>
    </source>
</evidence>
<keyword evidence="2" id="KW-0560">Oxidoreductase</keyword>
<comment type="caution">
    <text evidence="2">The sequence shown here is derived from an EMBL/GenBank/DDBJ whole genome shotgun (WGS) entry which is preliminary data.</text>
</comment>
<reference evidence="2" key="2">
    <citation type="submission" date="2020-09" db="EMBL/GenBank/DDBJ databases">
        <authorList>
            <person name="Sun Q."/>
            <person name="Zhou Y."/>
        </authorList>
    </citation>
    <scope>NUCLEOTIDE SEQUENCE</scope>
    <source>
        <strain evidence="2">CGMCC 1.15533</strain>
    </source>
</reference>
<dbReference type="RefSeq" id="WP_068992664.1">
    <property type="nucleotide sequence ID" value="NZ_BMJN01000036.1"/>
</dbReference>
<name>A0A917A8S8_9STRE</name>
<reference evidence="2" key="1">
    <citation type="journal article" date="2014" name="Int. J. Syst. Evol. Microbiol.">
        <title>Complete genome sequence of Corynebacterium casei LMG S-19264T (=DSM 44701T), isolated from a smear-ripened cheese.</title>
        <authorList>
            <consortium name="US DOE Joint Genome Institute (JGI-PGF)"/>
            <person name="Walter F."/>
            <person name="Albersmeier A."/>
            <person name="Kalinowski J."/>
            <person name="Ruckert C."/>
        </authorList>
    </citation>
    <scope>NUCLEOTIDE SEQUENCE</scope>
    <source>
        <strain evidence="2">CGMCC 1.15533</strain>
    </source>
</reference>
<evidence type="ECO:0000313" key="2">
    <source>
        <dbReference type="EMBL" id="GGE35941.1"/>
    </source>
</evidence>
<protein>
    <submittedName>
        <fullName evidence="2">Monooxygenase</fullName>
    </submittedName>
</protein>
<keyword evidence="2" id="KW-0503">Monooxygenase</keyword>
<dbReference type="Gene3D" id="3.30.70.100">
    <property type="match status" value="1"/>
</dbReference>
<dbReference type="AlphaFoldDB" id="A0A917A8S8"/>
<dbReference type="InterPro" id="IPR011008">
    <property type="entry name" value="Dimeric_a/b-barrel"/>
</dbReference>
<dbReference type="InterPro" id="IPR007138">
    <property type="entry name" value="ABM_dom"/>
</dbReference>
<dbReference type="GO" id="GO:0004497">
    <property type="term" value="F:monooxygenase activity"/>
    <property type="evidence" value="ECO:0007669"/>
    <property type="project" value="UniProtKB-KW"/>
</dbReference>
<dbReference type="Pfam" id="PF03992">
    <property type="entry name" value="ABM"/>
    <property type="match status" value="1"/>
</dbReference>
<dbReference type="OrthoDB" id="123158at2"/>
<dbReference type="Proteomes" id="UP000660801">
    <property type="component" value="Unassembled WGS sequence"/>
</dbReference>
<proteinExistence type="predicted"/>
<feature type="domain" description="ABM" evidence="1">
    <location>
        <begin position="3"/>
        <end position="94"/>
    </location>
</feature>